<comment type="caution">
    <text evidence="3">The sequence shown here is derived from an EMBL/GenBank/DDBJ whole genome shotgun (WGS) entry which is preliminary data.</text>
</comment>
<proteinExistence type="predicted"/>
<keyword evidence="4" id="KW-1185">Reference proteome</keyword>
<dbReference type="InterPro" id="IPR010147">
    <property type="entry name" value="CRISPR-assoc_prot_CasD"/>
</dbReference>
<name>A0ABP3YTC5_9ACTN</name>
<reference evidence="4" key="1">
    <citation type="journal article" date="2019" name="Int. J. Syst. Evol. Microbiol.">
        <title>The Global Catalogue of Microorganisms (GCM) 10K type strain sequencing project: providing services to taxonomists for standard genome sequencing and annotation.</title>
        <authorList>
            <consortium name="The Broad Institute Genomics Platform"/>
            <consortium name="The Broad Institute Genome Sequencing Center for Infectious Disease"/>
            <person name="Wu L."/>
            <person name="Ma J."/>
        </authorList>
    </citation>
    <scope>NUCLEOTIDE SEQUENCE [LARGE SCALE GENOMIC DNA]</scope>
    <source>
        <strain evidence="4">JCM 10673</strain>
    </source>
</reference>
<dbReference type="CDD" id="cd09645">
    <property type="entry name" value="Cas5_I-E"/>
    <property type="match status" value="1"/>
</dbReference>
<dbReference type="Pfam" id="PF09704">
    <property type="entry name" value="Cas_Cas5d"/>
    <property type="match status" value="1"/>
</dbReference>
<dbReference type="NCBIfam" id="TIGR02593">
    <property type="entry name" value="CRISPR_cas5"/>
    <property type="match status" value="1"/>
</dbReference>
<organism evidence="3 4">
    <name type="scientific">Streptomyces thermoalcalitolerans</name>
    <dbReference type="NCBI Taxonomy" id="65605"/>
    <lineage>
        <taxon>Bacteria</taxon>
        <taxon>Bacillati</taxon>
        <taxon>Actinomycetota</taxon>
        <taxon>Actinomycetes</taxon>
        <taxon>Kitasatosporales</taxon>
        <taxon>Streptomycetaceae</taxon>
        <taxon>Streptomyces</taxon>
    </lineage>
</organism>
<evidence type="ECO:0000313" key="4">
    <source>
        <dbReference type="Proteomes" id="UP001501005"/>
    </source>
</evidence>
<sequence>MTVLLLRLAGPLQSWGSAARFARRTTENAPTKSGVLGLLAAADGRPRTANLSDLAALRFGVRIDQPGLRLRDFHTAHHADSGKAMPLSERFYLADAVFVAGVEGEQALLHRLYQGLLAPHFLPYLGRRSCPPSRPLDMGPPRADITLEEALRTAPWQASPWYQRKLARRKSRNDDAAVPESLEILVDCPPGQLPHLSLRDTPVSFDPRHRQYQLRGVLTGRVDPPSSAAPDVSESHDPTTLLRPLDTPAGTATAENIPRSS</sequence>
<dbReference type="Gene3D" id="3.30.70.2660">
    <property type="match status" value="1"/>
</dbReference>
<dbReference type="InterPro" id="IPR013422">
    <property type="entry name" value="CRISPR-assoc_prot_Cas5_N"/>
</dbReference>
<evidence type="ECO:0000313" key="3">
    <source>
        <dbReference type="EMBL" id="GAA0901004.1"/>
    </source>
</evidence>
<keyword evidence="1" id="KW-0051">Antiviral defense</keyword>
<gene>
    <name evidence="3" type="primary">cas5e</name>
    <name evidence="3" type="ORF">GCM10009549_01440</name>
</gene>
<accession>A0ABP3YTC5</accession>
<dbReference type="EMBL" id="BAAAHG010000001">
    <property type="protein sequence ID" value="GAA0901004.1"/>
    <property type="molecule type" value="Genomic_DNA"/>
</dbReference>
<dbReference type="InterPro" id="IPR021124">
    <property type="entry name" value="CRISPR-assoc_prot_Cas5"/>
</dbReference>
<dbReference type="RefSeq" id="WP_344045515.1">
    <property type="nucleotide sequence ID" value="NZ_BAAAHG010000001.1"/>
</dbReference>
<protein>
    <submittedName>
        <fullName evidence="3">Type I-E CRISPR-associated protein Cas5/CasD</fullName>
    </submittedName>
</protein>
<dbReference type="NCBIfam" id="TIGR01868">
    <property type="entry name" value="casD_Cas5e"/>
    <property type="match status" value="1"/>
</dbReference>
<feature type="region of interest" description="Disordered" evidence="2">
    <location>
        <begin position="218"/>
        <end position="261"/>
    </location>
</feature>
<evidence type="ECO:0000256" key="2">
    <source>
        <dbReference type="SAM" id="MobiDB-lite"/>
    </source>
</evidence>
<evidence type="ECO:0000256" key="1">
    <source>
        <dbReference type="ARBA" id="ARBA00023118"/>
    </source>
</evidence>
<dbReference type="Proteomes" id="UP001501005">
    <property type="component" value="Unassembled WGS sequence"/>
</dbReference>